<evidence type="ECO:0000313" key="2">
    <source>
        <dbReference type="Proteomes" id="UP000515908"/>
    </source>
</evidence>
<dbReference type="AlphaFoldDB" id="A0A7G2CNK5"/>
<proteinExistence type="predicted"/>
<reference evidence="1 2" key="1">
    <citation type="submission" date="2020-08" db="EMBL/GenBank/DDBJ databases">
        <authorList>
            <person name="Newling K."/>
            <person name="Davey J."/>
            <person name="Forrester S."/>
        </authorList>
    </citation>
    <scope>NUCLEOTIDE SEQUENCE [LARGE SCALE GENOMIC DNA]</scope>
    <source>
        <strain evidence="2">Crithidia deanei Carvalho (ATCC PRA-265)</strain>
    </source>
</reference>
<evidence type="ECO:0000313" key="1">
    <source>
        <dbReference type="EMBL" id="CAD2221438.1"/>
    </source>
</evidence>
<sequence>MSTFSPSELEALQFVNDHLRDRKTVHVLVVQSMQPCHQGVRSTLLDDDVQRYLLGVLELLHGKLALRKKLVRSESLYFLDSLTRKEFRDDFVTLAATPMFAA</sequence>
<gene>
    <name evidence="1" type="ORF">ADEAN_000897000</name>
</gene>
<keyword evidence="2" id="KW-1185">Reference proteome</keyword>
<dbReference type="EMBL" id="LR877165">
    <property type="protein sequence ID" value="CAD2221438.1"/>
    <property type="molecule type" value="Genomic_DNA"/>
</dbReference>
<accession>A0A7G2CNK5</accession>
<dbReference type="Proteomes" id="UP000515908">
    <property type="component" value="Chromosome 21"/>
</dbReference>
<organism evidence="1 2">
    <name type="scientific">Angomonas deanei</name>
    <dbReference type="NCBI Taxonomy" id="59799"/>
    <lineage>
        <taxon>Eukaryota</taxon>
        <taxon>Discoba</taxon>
        <taxon>Euglenozoa</taxon>
        <taxon>Kinetoplastea</taxon>
        <taxon>Metakinetoplastina</taxon>
        <taxon>Trypanosomatida</taxon>
        <taxon>Trypanosomatidae</taxon>
        <taxon>Strigomonadinae</taxon>
        <taxon>Angomonas</taxon>
    </lineage>
</organism>
<dbReference type="VEuPathDB" id="TriTrypDB:ADEAN_000897000"/>
<protein>
    <submittedName>
        <fullName evidence="1">Uncharacterized protein</fullName>
    </submittedName>
</protein>
<name>A0A7G2CNK5_9TRYP</name>